<dbReference type="EMBL" id="HBUE01314738">
    <property type="protein sequence ID" value="CAG6585094.1"/>
    <property type="molecule type" value="Transcribed_RNA"/>
</dbReference>
<protein>
    <submittedName>
        <fullName evidence="2">(northern house mosquito) hypothetical protein</fullName>
    </submittedName>
</protein>
<evidence type="ECO:0000313" key="2">
    <source>
        <dbReference type="EMBL" id="CAG6533214.1"/>
    </source>
</evidence>
<organism evidence="2">
    <name type="scientific">Culex pipiens</name>
    <name type="common">House mosquito</name>
    <dbReference type="NCBI Taxonomy" id="7175"/>
    <lineage>
        <taxon>Eukaryota</taxon>
        <taxon>Metazoa</taxon>
        <taxon>Ecdysozoa</taxon>
        <taxon>Arthropoda</taxon>
        <taxon>Hexapoda</taxon>
        <taxon>Insecta</taxon>
        <taxon>Pterygota</taxon>
        <taxon>Neoptera</taxon>
        <taxon>Endopterygota</taxon>
        <taxon>Diptera</taxon>
        <taxon>Nematocera</taxon>
        <taxon>Culicoidea</taxon>
        <taxon>Culicidae</taxon>
        <taxon>Culicinae</taxon>
        <taxon>Culicini</taxon>
        <taxon>Culex</taxon>
        <taxon>Culex</taxon>
    </lineage>
</organism>
<accession>A0A8D8MLU7</accession>
<dbReference type="EMBL" id="HBUE01208404">
    <property type="protein sequence ID" value="CAG6533214.1"/>
    <property type="molecule type" value="Transcribed_RNA"/>
</dbReference>
<dbReference type="AlphaFoldDB" id="A0A8D8MLU7"/>
<feature type="region of interest" description="Disordered" evidence="1">
    <location>
        <begin position="1"/>
        <end position="35"/>
    </location>
</feature>
<evidence type="ECO:0000256" key="1">
    <source>
        <dbReference type="SAM" id="MobiDB-lite"/>
    </source>
</evidence>
<feature type="compositionally biased region" description="Polar residues" evidence="1">
    <location>
        <begin position="22"/>
        <end position="35"/>
    </location>
</feature>
<proteinExistence type="predicted"/>
<reference evidence="2" key="1">
    <citation type="submission" date="2021-05" db="EMBL/GenBank/DDBJ databases">
        <authorList>
            <person name="Alioto T."/>
            <person name="Alioto T."/>
            <person name="Gomez Garrido J."/>
        </authorList>
    </citation>
    <scope>NUCLEOTIDE SEQUENCE</scope>
</reference>
<sequence length="115" mass="12722">MLDQRILPPPLGRFPTPRWPSSGRTRQRPAQTSTESSLLLLQDRITSFYHLVLLSTLPPSLALPSAVKKNDDGRAVAGNRSIDCSRPNSPWISFVLCRVVTVGARKSKVALTRMV</sequence>
<name>A0A8D8MLU7_CULPI</name>